<dbReference type="PANTHER" id="PTHR10738">
    <property type="entry name" value="PROTEIN ARGININE N-METHYLTRANSFERASE 5"/>
    <property type="match status" value="1"/>
</dbReference>
<dbReference type="Pfam" id="PF05185">
    <property type="entry name" value="PRMT5"/>
    <property type="match status" value="2"/>
</dbReference>
<dbReference type="Pfam" id="PF17286">
    <property type="entry name" value="PRMT5_C"/>
    <property type="match status" value="2"/>
</dbReference>
<dbReference type="GO" id="GO:0016274">
    <property type="term" value="F:protein-arginine N-methyltransferase activity"/>
    <property type="evidence" value="ECO:0007669"/>
    <property type="project" value="InterPro"/>
</dbReference>
<keyword evidence="2" id="KW-0808">Transferase</keyword>
<dbReference type="InterPro" id="IPR029063">
    <property type="entry name" value="SAM-dependent_MTases_sf"/>
</dbReference>
<gene>
    <name evidence="5" type="ORF">CISIN_1g039233mg</name>
</gene>
<dbReference type="SUPFAM" id="SSF53335">
    <property type="entry name" value="S-adenosyl-L-methionine-dependent methyltransferases"/>
    <property type="match status" value="1"/>
</dbReference>
<evidence type="ECO:0000256" key="2">
    <source>
        <dbReference type="PROSITE-ProRule" id="PRU01015"/>
    </source>
</evidence>
<dbReference type="Proteomes" id="UP000027120">
    <property type="component" value="Unassembled WGS sequence"/>
</dbReference>
<organism evidence="5 6">
    <name type="scientific">Citrus sinensis</name>
    <name type="common">Sweet orange</name>
    <name type="synonym">Citrus aurantium var. sinensis</name>
    <dbReference type="NCBI Taxonomy" id="2711"/>
    <lineage>
        <taxon>Eukaryota</taxon>
        <taxon>Viridiplantae</taxon>
        <taxon>Streptophyta</taxon>
        <taxon>Embryophyta</taxon>
        <taxon>Tracheophyta</taxon>
        <taxon>Spermatophyta</taxon>
        <taxon>Magnoliopsida</taxon>
        <taxon>eudicotyledons</taxon>
        <taxon>Gunneridae</taxon>
        <taxon>Pentapetalae</taxon>
        <taxon>rosids</taxon>
        <taxon>malvids</taxon>
        <taxon>Sapindales</taxon>
        <taxon>Rutaceae</taxon>
        <taxon>Aurantioideae</taxon>
        <taxon>Citrus</taxon>
    </lineage>
</organism>
<dbReference type="PANTHER" id="PTHR10738:SF0">
    <property type="entry name" value="PROTEIN ARGININE N-METHYLTRANSFERASE 5"/>
    <property type="match status" value="1"/>
</dbReference>
<feature type="domain" description="PRMT5 oligomerisation" evidence="4">
    <location>
        <begin position="302"/>
        <end position="357"/>
    </location>
</feature>
<evidence type="ECO:0000313" key="5">
    <source>
        <dbReference type="EMBL" id="KDO67125.1"/>
    </source>
</evidence>
<dbReference type="InterPro" id="IPR035248">
    <property type="entry name" value="PRMT5_C"/>
</dbReference>
<dbReference type="STRING" id="2711.A0A067FLX0"/>
<reference evidence="5 6" key="1">
    <citation type="submission" date="2014-04" db="EMBL/GenBank/DDBJ databases">
        <authorList>
            <consortium name="International Citrus Genome Consortium"/>
            <person name="Gmitter F."/>
            <person name="Chen C."/>
            <person name="Farmerie W."/>
            <person name="Harkins T."/>
            <person name="Desany B."/>
            <person name="Mohiuddin M."/>
            <person name="Kodira C."/>
            <person name="Borodovsky M."/>
            <person name="Lomsadze A."/>
            <person name="Burns P."/>
            <person name="Jenkins J."/>
            <person name="Prochnik S."/>
            <person name="Shu S."/>
            <person name="Chapman J."/>
            <person name="Pitluck S."/>
            <person name="Schmutz J."/>
            <person name="Rokhsar D."/>
        </authorList>
    </citation>
    <scope>NUCLEOTIDE SEQUENCE</scope>
</reference>
<keyword evidence="2" id="KW-0489">Methyltransferase</keyword>
<keyword evidence="6" id="KW-1185">Reference proteome</keyword>
<sequence length="359" mass="40657">MDPLPEQERFELSYRDFLQSPLQGHNPLFHIISDEFCTIEFSNYYLSFQPLMDNLEAQTYETFEKDSVKYIQYQRAIGNALVDRVPDEEASSLTTAAEETGRKLKIYAVEKNPNAVVTLHSLVRLEGWEKTVTIVSCDMRCWDAPEKADILVSELLGSFGDNELSPECLDGAQRFLKQDGISIPSSYTSFIQPVTASKLHNDVIPCLCAQVSPLEAISFSSKCALALQVKSHKDVVHFETAYVVKVHSVARLAPCEPVFTFTHPNFSTKKSNQRYKKLRFEIPSDTGSSMVHGIFVSFLFRFAIFFPLRTPVCIRPGSPLEVHFWRCCGSTKVWYEWCVASPNPSPVHNSNGRSYWVGL</sequence>
<keyword evidence="1 2" id="KW-0949">S-adenosyl-L-methionine</keyword>
<feature type="domain" description="PRMT5 arginine-N-methyltransferase" evidence="3">
    <location>
        <begin position="94"/>
        <end position="183"/>
    </location>
</feature>
<protein>
    <recommendedName>
        <fullName evidence="7">PRMT5 arginine-N-methyltransferase domain-containing protein</fullName>
    </recommendedName>
</protein>
<feature type="domain" description="PRMT5 oligomerisation" evidence="4">
    <location>
        <begin position="186"/>
        <end position="296"/>
    </location>
</feature>
<dbReference type="Gene3D" id="2.70.160.11">
    <property type="entry name" value="Hnrnp arginine n-methyltransferase1"/>
    <property type="match status" value="2"/>
</dbReference>
<evidence type="ECO:0000259" key="4">
    <source>
        <dbReference type="Pfam" id="PF17286"/>
    </source>
</evidence>
<dbReference type="PROSITE" id="PS51678">
    <property type="entry name" value="SAM_MT_PRMT"/>
    <property type="match status" value="1"/>
</dbReference>
<dbReference type="AlphaFoldDB" id="A0A067FLX0"/>
<proteinExistence type="predicted"/>
<dbReference type="Gene3D" id="3.40.50.150">
    <property type="entry name" value="Vaccinia Virus protein VP39"/>
    <property type="match status" value="2"/>
</dbReference>
<dbReference type="InterPro" id="IPR025799">
    <property type="entry name" value="Arg_MeTrfase"/>
</dbReference>
<accession>A0A067FLX0</accession>
<evidence type="ECO:0000259" key="3">
    <source>
        <dbReference type="Pfam" id="PF05185"/>
    </source>
</evidence>
<evidence type="ECO:0000313" key="6">
    <source>
        <dbReference type="Proteomes" id="UP000027120"/>
    </source>
</evidence>
<evidence type="ECO:0000256" key="1">
    <source>
        <dbReference type="ARBA" id="ARBA00022691"/>
    </source>
</evidence>
<name>A0A067FLX0_CITSI</name>
<dbReference type="InterPro" id="IPR035075">
    <property type="entry name" value="PRMT5"/>
</dbReference>
<feature type="domain" description="PRMT5 arginine-N-methyltransferase" evidence="3">
    <location>
        <begin position="47"/>
        <end position="92"/>
    </location>
</feature>
<evidence type="ECO:0008006" key="7">
    <source>
        <dbReference type="Google" id="ProtNLM"/>
    </source>
</evidence>
<dbReference type="EMBL" id="KK784897">
    <property type="protein sequence ID" value="KDO67125.1"/>
    <property type="molecule type" value="Genomic_DNA"/>
</dbReference>
<dbReference type="GO" id="GO:0032259">
    <property type="term" value="P:methylation"/>
    <property type="evidence" value="ECO:0007669"/>
    <property type="project" value="UniProtKB-KW"/>
</dbReference>
<dbReference type="SMR" id="A0A067FLX0"/>